<gene>
    <name evidence="5" type="ORF">DFQ12_0660</name>
</gene>
<reference evidence="5 6" key="1">
    <citation type="submission" date="2018-09" db="EMBL/GenBank/DDBJ databases">
        <title>Genomic Encyclopedia of Type Strains, Phase III (KMG-III): the genomes of soil and plant-associated and newly described type strains.</title>
        <authorList>
            <person name="Whitman W."/>
        </authorList>
    </citation>
    <scope>NUCLEOTIDE SEQUENCE [LARGE SCALE GENOMIC DNA]</scope>
    <source>
        <strain evidence="5 6">CECT 7938</strain>
    </source>
</reference>
<dbReference type="EMBL" id="RAPY01000001">
    <property type="protein sequence ID" value="RKE55821.1"/>
    <property type="molecule type" value="Genomic_DNA"/>
</dbReference>
<dbReference type="PROSITE" id="PS01124">
    <property type="entry name" value="HTH_ARAC_FAMILY_2"/>
    <property type="match status" value="1"/>
</dbReference>
<dbReference type="SMART" id="SM00342">
    <property type="entry name" value="HTH_ARAC"/>
    <property type="match status" value="1"/>
</dbReference>
<dbReference type="SUPFAM" id="SSF46689">
    <property type="entry name" value="Homeodomain-like"/>
    <property type="match status" value="1"/>
</dbReference>
<organism evidence="5 6">
    <name type="scientific">Sphingobacterium detergens</name>
    <dbReference type="NCBI Taxonomy" id="1145106"/>
    <lineage>
        <taxon>Bacteria</taxon>
        <taxon>Pseudomonadati</taxon>
        <taxon>Bacteroidota</taxon>
        <taxon>Sphingobacteriia</taxon>
        <taxon>Sphingobacteriales</taxon>
        <taxon>Sphingobacteriaceae</taxon>
        <taxon>Sphingobacterium</taxon>
    </lineage>
</organism>
<keyword evidence="2 5" id="KW-0238">DNA-binding</keyword>
<dbReference type="InterPro" id="IPR037923">
    <property type="entry name" value="HTH-like"/>
</dbReference>
<feature type="domain" description="HTH araC/xylS-type" evidence="4">
    <location>
        <begin position="186"/>
        <end position="288"/>
    </location>
</feature>
<dbReference type="Pfam" id="PF02311">
    <property type="entry name" value="AraC_binding"/>
    <property type="match status" value="1"/>
</dbReference>
<name>A0A420BGG6_SPHD1</name>
<dbReference type="GO" id="GO:0043565">
    <property type="term" value="F:sequence-specific DNA binding"/>
    <property type="evidence" value="ECO:0007669"/>
    <property type="project" value="InterPro"/>
</dbReference>
<evidence type="ECO:0000313" key="5">
    <source>
        <dbReference type="EMBL" id="RKE55821.1"/>
    </source>
</evidence>
<dbReference type="PANTHER" id="PTHR43280:SF2">
    <property type="entry name" value="HTH-TYPE TRANSCRIPTIONAL REGULATOR EXSA"/>
    <property type="match status" value="1"/>
</dbReference>
<evidence type="ECO:0000256" key="3">
    <source>
        <dbReference type="ARBA" id="ARBA00023163"/>
    </source>
</evidence>
<evidence type="ECO:0000259" key="4">
    <source>
        <dbReference type="PROSITE" id="PS01124"/>
    </source>
</evidence>
<dbReference type="InterPro" id="IPR018060">
    <property type="entry name" value="HTH_AraC"/>
</dbReference>
<dbReference type="InterPro" id="IPR003313">
    <property type="entry name" value="AraC-bd"/>
</dbReference>
<keyword evidence="3" id="KW-0804">Transcription</keyword>
<evidence type="ECO:0000313" key="6">
    <source>
        <dbReference type="Proteomes" id="UP000286246"/>
    </source>
</evidence>
<proteinExistence type="predicted"/>
<dbReference type="GO" id="GO:0003700">
    <property type="term" value="F:DNA-binding transcription factor activity"/>
    <property type="evidence" value="ECO:0007669"/>
    <property type="project" value="InterPro"/>
</dbReference>
<protein>
    <submittedName>
        <fullName evidence="5">AraC-like DNA-binding protein</fullName>
    </submittedName>
</protein>
<dbReference type="AlphaFoldDB" id="A0A420BGG6"/>
<keyword evidence="1" id="KW-0805">Transcription regulation</keyword>
<dbReference type="PANTHER" id="PTHR43280">
    <property type="entry name" value="ARAC-FAMILY TRANSCRIPTIONAL REGULATOR"/>
    <property type="match status" value="1"/>
</dbReference>
<accession>A0A420BGG6</accession>
<dbReference type="SUPFAM" id="SSF51215">
    <property type="entry name" value="Regulatory protein AraC"/>
    <property type="match status" value="1"/>
</dbReference>
<sequence>MINFQQQMQHKKDIPVRTLPKEFGHGIALAKVSPESFWEDEEVMQAHRHDYHFFVLQKSGVTVMEIDFQQYRTDKPTIYYQSPDQVHRAVQVEHIEMFMLIINNENIAAEYLTILQSISPLKPLAVDLEDLEIIEKTYNLCIELYERTTDKLHFSLLRDSTNTLIALQLSLYLKYSNTAESQSRFERINKAFFLSLEQNFRALKRPAEYAAQFNISVSYLNESVKNVTGFSVSHHIQQRVILEAKRLLYHSDKSVKEIAFELGYEDYPYFSRLFTKISGMSAKVFRSKNRD</sequence>
<dbReference type="Proteomes" id="UP000286246">
    <property type="component" value="Unassembled WGS sequence"/>
</dbReference>
<evidence type="ECO:0000256" key="2">
    <source>
        <dbReference type="ARBA" id="ARBA00023125"/>
    </source>
</evidence>
<dbReference type="InterPro" id="IPR009057">
    <property type="entry name" value="Homeodomain-like_sf"/>
</dbReference>
<dbReference type="Pfam" id="PF12833">
    <property type="entry name" value="HTH_18"/>
    <property type="match status" value="1"/>
</dbReference>
<dbReference type="Gene3D" id="1.10.10.60">
    <property type="entry name" value="Homeodomain-like"/>
    <property type="match status" value="1"/>
</dbReference>
<evidence type="ECO:0000256" key="1">
    <source>
        <dbReference type="ARBA" id="ARBA00023015"/>
    </source>
</evidence>
<comment type="caution">
    <text evidence="5">The sequence shown here is derived from an EMBL/GenBank/DDBJ whole genome shotgun (WGS) entry which is preliminary data.</text>
</comment>
<keyword evidence="6" id="KW-1185">Reference proteome</keyword>